<evidence type="ECO:0000259" key="3">
    <source>
        <dbReference type="Pfam" id="PF17783"/>
    </source>
</evidence>
<dbReference type="EMBL" id="JAMQGP010000003">
    <property type="protein sequence ID" value="MCM2679734.1"/>
    <property type="molecule type" value="Genomic_DNA"/>
</dbReference>
<sequence>MISLGQMNRLSVTERQDEAWLLHAEGDDRQVMLPIEDAPNNMKIDDSIQVFVYRDTNENLVATTARPQVMVGQMAMLTAKHNTAYGTFFDWGLPKDILVPRREQREPVEPGEKMLVYVYIDDADRIAASGKYRNYIDLERHSYQDGDEVHITVGEETPLGFGVVIDYKFSGLIYEDELFRKVKIGDQFKGYIRQVREDGLLDVSTQQPGYGKVPVLAEQILKKLEKTGGKLMMSDKSDPRDIKREFNCSKKAFKQAIGALKKNQTIDIFPDSIVLKK</sequence>
<dbReference type="InterPro" id="IPR014464">
    <property type="entry name" value="CvfB_fam"/>
</dbReference>
<evidence type="ECO:0000259" key="2">
    <source>
        <dbReference type="Pfam" id="PF13509"/>
    </source>
</evidence>
<comment type="similarity">
    <text evidence="1">Belongs to the CvfB family.</text>
</comment>
<gene>
    <name evidence="4" type="ORF">NAF29_08665</name>
</gene>
<dbReference type="RefSeq" id="WP_251261173.1">
    <property type="nucleotide sequence ID" value="NZ_JAMQGP010000003.1"/>
</dbReference>
<dbReference type="Pfam" id="PF13509">
    <property type="entry name" value="S1_2"/>
    <property type="match status" value="2"/>
</dbReference>
<dbReference type="Gene3D" id="1.10.10.10">
    <property type="entry name" value="Winged helix-like DNA-binding domain superfamily/Winged helix DNA-binding domain"/>
    <property type="match status" value="1"/>
</dbReference>
<name>A0AA42B7H2_9GAMM</name>
<protein>
    <submittedName>
        <fullName evidence="4">S1-like domain-containing RNA-binding protein</fullName>
    </submittedName>
</protein>
<dbReference type="InterPro" id="IPR039566">
    <property type="entry name" value="CvfB_S1_st"/>
</dbReference>
<reference evidence="4 5" key="1">
    <citation type="journal article" date="2013" name="Antonie Van Leeuwenhoek">
        <title>Echinimonas agarilytica gen. nov., sp. nov., a new gammaproteobacterium isolated from the sea urchin Strongylocentrotus intermedius.</title>
        <authorList>
            <person name="Nedashkovskaya O.I."/>
            <person name="Stenkova A.M."/>
            <person name="Zhukova N.V."/>
            <person name="Van Trappen S."/>
            <person name="Lee J.S."/>
            <person name="Kim S.B."/>
        </authorList>
    </citation>
    <scope>NUCLEOTIDE SEQUENCE [LARGE SCALE GENOMIC DNA]</scope>
    <source>
        <strain evidence="4 5">KMM 6351</strain>
    </source>
</reference>
<evidence type="ECO:0000313" key="5">
    <source>
        <dbReference type="Proteomes" id="UP001165393"/>
    </source>
</evidence>
<organism evidence="4 5">
    <name type="scientific">Echinimonas agarilytica</name>
    <dbReference type="NCBI Taxonomy" id="1215918"/>
    <lineage>
        <taxon>Bacteria</taxon>
        <taxon>Pseudomonadati</taxon>
        <taxon>Pseudomonadota</taxon>
        <taxon>Gammaproteobacteria</taxon>
        <taxon>Alteromonadales</taxon>
        <taxon>Echinimonadaceae</taxon>
        <taxon>Echinimonas</taxon>
    </lineage>
</organism>
<dbReference type="InterPro" id="IPR012340">
    <property type="entry name" value="NA-bd_OB-fold"/>
</dbReference>
<evidence type="ECO:0000256" key="1">
    <source>
        <dbReference type="PIRNR" id="PIRNR012524"/>
    </source>
</evidence>
<feature type="domain" description="Conserved virulence factor B first S1" evidence="2">
    <location>
        <begin position="4"/>
        <end position="64"/>
    </location>
</feature>
<comment type="caution">
    <text evidence="4">The sequence shown here is derived from an EMBL/GenBank/DDBJ whole genome shotgun (WGS) entry which is preliminary data.</text>
</comment>
<dbReference type="Gene3D" id="2.40.50.140">
    <property type="entry name" value="Nucleic acid-binding proteins"/>
    <property type="match status" value="2"/>
</dbReference>
<evidence type="ECO:0000313" key="4">
    <source>
        <dbReference type="EMBL" id="MCM2679734.1"/>
    </source>
</evidence>
<accession>A0AA42B7H2</accession>
<dbReference type="PIRSF" id="PIRSF012524">
    <property type="entry name" value="YitL_S1"/>
    <property type="match status" value="1"/>
</dbReference>
<proteinExistence type="inferred from homology"/>
<dbReference type="InterPro" id="IPR036388">
    <property type="entry name" value="WH-like_DNA-bd_sf"/>
</dbReference>
<feature type="domain" description="Conserved virulence factor B-like winged helix" evidence="3">
    <location>
        <begin position="218"/>
        <end position="275"/>
    </location>
</feature>
<dbReference type="Proteomes" id="UP001165393">
    <property type="component" value="Unassembled WGS sequence"/>
</dbReference>
<dbReference type="Pfam" id="PF17783">
    <property type="entry name" value="WHD_CvfB"/>
    <property type="match status" value="1"/>
</dbReference>
<dbReference type="InterPro" id="IPR040764">
    <property type="entry name" value="CvfB_WH"/>
</dbReference>
<keyword evidence="5" id="KW-1185">Reference proteome</keyword>
<dbReference type="PANTHER" id="PTHR37296:SF1">
    <property type="entry name" value="CONSERVED VIRULENCE FACTOR B"/>
    <property type="match status" value="1"/>
</dbReference>
<dbReference type="AlphaFoldDB" id="A0AA42B7H2"/>
<dbReference type="PANTHER" id="PTHR37296">
    <property type="entry name" value="CONSERVED VIRULENCE FACTOR B"/>
    <property type="match status" value="1"/>
</dbReference>
<feature type="domain" description="Conserved virulence factor B first S1" evidence="2">
    <location>
        <begin position="71"/>
        <end position="129"/>
    </location>
</feature>